<comment type="caution">
    <text evidence="2">The sequence shown here is derived from an EMBL/GenBank/DDBJ whole genome shotgun (WGS) entry which is preliminary data.</text>
</comment>
<dbReference type="Proteomes" id="UP001152422">
    <property type="component" value="Unassembled WGS sequence"/>
</dbReference>
<proteinExistence type="predicted"/>
<feature type="region of interest" description="Disordered" evidence="1">
    <location>
        <begin position="1"/>
        <end position="69"/>
    </location>
</feature>
<evidence type="ECO:0000313" key="2">
    <source>
        <dbReference type="EMBL" id="MDG0847050.1"/>
    </source>
</evidence>
<gene>
    <name evidence="2" type="ORF">M4L89_12505</name>
</gene>
<dbReference type="AlphaFoldDB" id="A0A9X4L597"/>
<dbReference type="EMBL" id="JAMBQA010000008">
    <property type="protein sequence ID" value="MDG0847050.1"/>
    <property type="molecule type" value="Genomic_DNA"/>
</dbReference>
<feature type="compositionally biased region" description="Basic residues" evidence="1">
    <location>
        <begin position="51"/>
        <end position="67"/>
    </location>
</feature>
<organism evidence="2 3">
    <name type="scientific">Staphylococcus equorum</name>
    <dbReference type="NCBI Taxonomy" id="246432"/>
    <lineage>
        <taxon>Bacteria</taxon>
        <taxon>Bacillati</taxon>
        <taxon>Bacillota</taxon>
        <taxon>Bacilli</taxon>
        <taxon>Bacillales</taxon>
        <taxon>Staphylococcaceae</taxon>
        <taxon>Staphylococcus</taxon>
    </lineage>
</organism>
<protein>
    <submittedName>
        <fullName evidence="2">Uncharacterized protein</fullName>
    </submittedName>
</protein>
<reference evidence="2" key="1">
    <citation type="submission" date="2022-05" db="EMBL/GenBank/DDBJ databases">
        <title>Comparative genomics of Staphylococcus equorum isolates.</title>
        <authorList>
            <person name="Luelf R.H."/>
        </authorList>
    </citation>
    <scope>NUCLEOTIDE SEQUENCE</scope>
    <source>
        <strain evidence="2">TMW 2.2497</strain>
    </source>
</reference>
<feature type="compositionally biased region" description="Basic and acidic residues" evidence="1">
    <location>
        <begin position="11"/>
        <end position="21"/>
    </location>
</feature>
<evidence type="ECO:0000256" key="1">
    <source>
        <dbReference type="SAM" id="MobiDB-lite"/>
    </source>
</evidence>
<feature type="compositionally biased region" description="Basic residues" evidence="1">
    <location>
        <begin position="1"/>
        <end position="10"/>
    </location>
</feature>
<feature type="compositionally biased region" description="Basic residues" evidence="1">
    <location>
        <begin position="22"/>
        <end position="31"/>
    </location>
</feature>
<sequence length="693" mass="78770">MVTLLKRRKGDNKESNSEQKEKLKKAKAKQKSKNEKSKKQKSNNQEDNVVKPKKKFKLMSKRKKRKEKQLVMASGTMYAPSSGYTSTPSIIKSGNRYGTVFKIVNTYGMNRNQTLGWAVNLIPEINVEGVKGYLFTESKPFGQKEQSNYFKNIIPDTEKTYIVNDTGNVNSPSDEKRRKARLQDFEDASVLDGDRNIALDLRIHVLIVGDNPDDIQDQIHNLNKLYGKRISGIKLMSAAGNQEQLFQDLLVAKEGGDSNDYTIMSTLYAGFDHALRRGLNDKDGLPIGELSDSHTKGQAFMSLNNSFKSKILIASHKESQIRGFSERLSASSLWGQLVANNAMMYGHRTFHLVLNGHRYYGDIERSQFACPPSLNKHLQYVDLSKGGLNPIQTFGDENASEEEITNIFTNTKEKLTQIVYLASGRSLYEEKQDLIDMIEDFYINSKIWVPDYPKRSKIVGIKHPETVKTFGDFIRVLNNNKKSVRNEDNATEKDKNNAKSLHQTVESALNTYSKLFNTTTTLPNHKDENKLQWFYDVSNIANPDIREAQFINAFDYCTYTAAPNDIVMIHGVDKISVETMQLLKDNLDRLSDKGVRLAYAFDTIGSGEAKQDVPRADIFNTDGILYQDLEQQFDYTILGTMSKTELANYEYKVKQDLNQELESALMRDAAMQFLLRRPKDLTSNIVNPAEFII</sequence>
<dbReference type="Gene3D" id="1.10.8.730">
    <property type="match status" value="1"/>
</dbReference>
<accession>A0A9X4L597</accession>
<keyword evidence="3" id="KW-1185">Reference proteome</keyword>
<evidence type="ECO:0000313" key="3">
    <source>
        <dbReference type="Proteomes" id="UP001152422"/>
    </source>
</evidence>
<name>A0A9X4L597_9STAP</name>
<dbReference type="RefSeq" id="WP_277583545.1">
    <property type="nucleotide sequence ID" value="NZ_JAMBPY010000008.1"/>
</dbReference>